<name>A0ACC0F7N8_9ERIC</name>
<dbReference type="Proteomes" id="UP001060215">
    <property type="component" value="Chromosome 11"/>
</dbReference>
<dbReference type="EMBL" id="CM045768">
    <property type="protein sequence ID" value="KAI7984076.1"/>
    <property type="molecule type" value="Genomic_DNA"/>
</dbReference>
<organism evidence="1 2">
    <name type="scientific">Camellia lanceoleosa</name>
    <dbReference type="NCBI Taxonomy" id="1840588"/>
    <lineage>
        <taxon>Eukaryota</taxon>
        <taxon>Viridiplantae</taxon>
        <taxon>Streptophyta</taxon>
        <taxon>Embryophyta</taxon>
        <taxon>Tracheophyta</taxon>
        <taxon>Spermatophyta</taxon>
        <taxon>Magnoliopsida</taxon>
        <taxon>eudicotyledons</taxon>
        <taxon>Gunneridae</taxon>
        <taxon>Pentapetalae</taxon>
        <taxon>asterids</taxon>
        <taxon>Ericales</taxon>
        <taxon>Theaceae</taxon>
        <taxon>Camellia</taxon>
    </lineage>
</organism>
<keyword evidence="2" id="KW-1185">Reference proteome</keyword>
<accession>A0ACC0F7N8</accession>
<evidence type="ECO:0000313" key="1">
    <source>
        <dbReference type="EMBL" id="KAI7984076.1"/>
    </source>
</evidence>
<comment type="caution">
    <text evidence="1">The sequence shown here is derived from an EMBL/GenBank/DDBJ whole genome shotgun (WGS) entry which is preliminary data.</text>
</comment>
<protein>
    <submittedName>
        <fullName evidence="1">Uncharacterized protein</fullName>
    </submittedName>
</protein>
<reference evidence="1 2" key="1">
    <citation type="journal article" date="2022" name="Plant J.">
        <title>Chromosome-level genome of Camellia lanceoleosa provides a valuable resource for understanding genome evolution and self-incompatibility.</title>
        <authorList>
            <person name="Gong W."/>
            <person name="Xiao S."/>
            <person name="Wang L."/>
            <person name="Liao Z."/>
            <person name="Chang Y."/>
            <person name="Mo W."/>
            <person name="Hu G."/>
            <person name="Li W."/>
            <person name="Zhao G."/>
            <person name="Zhu H."/>
            <person name="Hu X."/>
            <person name="Ji K."/>
            <person name="Xiang X."/>
            <person name="Song Q."/>
            <person name="Yuan D."/>
            <person name="Jin S."/>
            <person name="Zhang L."/>
        </authorList>
    </citation>
    <scope>NUCLEOTIDE SEQUENCE [LARGE SCALE GENOMIC DNA]</scope>
    <source>
        <strain evidence="1">SQ_2022a</strain>
    </source>
</reference>
<evidence type="ECO:0000313" key="2">
    <source>
        <dbReference type="Proteomes" id="UP001060215"/>
    </source>
</evidence>
<gene>
    <name evidence="1" type="ORF">LOK49_LG15G01993</name>
</gene>
<sequence length="81" mass="8794">MIGLKLCFNVSGTKKVKLPEMALHFKGGAKVALLLENYFVLTGDTAVCFGGGDGWRDWSGRERRSSGDFGEFSNAEFLCGV</sequence>
<proteinExistence type="predicted"/>